<dbReference type="AlphaFoldDB" id="A0AAE1DQL6"/>
<gene>
    <name evidence="2" type="ORF">RRG08_052270</name>
</gene>
<dbReference type="EMBL" id="JAWDGP010003009">
    <property type="protein sequence ID" value="KAK3778123.1"/>
    <property type="molecule type" value="Genomic_DNA"/>
</dbReference>
<reference evidence="2" key="1">
    <citation type="journal article" date="2023" name="G3 (Bethesda)">
        <title>A reference genome for the long-term kleptoplast-retaining sea slug Elysia crispata morphotype clarki.</title>
        <authorList>
            <person name="Eastman K.E."/>
            <person name="Pendleton A.L."/>
            <person name="Shaikh M.A."/>
            <person name="Suttiyut T."/>
            <person name="Ogas R."/>
            <person name="Tomko P."/>
            <person name="Gavelis G."/>
            <person name="Widhalm J.R."/>
            <person name="Wisecaver J.H."/>
        </authorList>
    </citation>
    <scope>NUCLEOTIDE SEQUENCE</scope>
    <source>
        <strain evidence="2">ECLA1</strain>
    </source>
</reference>
<keyword evidence="3" id="KW-1185">Reference proteome</keyword>
<name>A0AAE1DQL6_9GAST</name>
<organism evidence="2 3">
    <name type="scientific">Elysia crispata</name>
    <name type="common">lettuce slug</name>
    <dbReference type="NCBI Taxonomy" id="231223"/>
    <lineage>
        <taxon>Eukaryota</taxon>
        <taxon>Metazoa</taxon>
        <taxon>Spiralia</taxon>
        <taxon>Lophotrochozoa</taxon>
        <taxon>Mollusca</taxon>
        <taxon>Gastropoda</taxon>
        <taxon>Heterobranchia</taxon>
        <taxon>Euthyneura</taxon>
        <taxon>Panpulmonata</taxon>
        <taxon>Sacoglossa</taxon>
        <taxon>Placobranchoidea</taxon>
        <taxon>Plakobranchidae</taxon>
        <taxon>Elysia</taxon>
    </lineage>
</organism>
<protein>
    <recommendedName>
        <fullName evidence="4">G-protein coupled receptors family 1 profile domain-containing protein</fullName>
    </recommendedName>
</protein>
<evidence type="ECO:0000256" key="1">
    <source>
        <dbReference type="SAM" id="MobiDB-lite"/>
    </source>
</evidence>
<sequence length="263" mass="28447">MLVLSSNRLVSSSRFSALADTLMLIKSAVNFLIYCATGSTFRKTFRELFCRNCKSQSRPGSGQLPSAAVSSRAGRVRQLSSQSSSTGTARAPTLTSLVSQSTGIPSSDGRFRRSSSNASCGVGDGIKSPAGRLGSNSSGVGYNNNLNHNTARMSLSTTEASESCAYRSDGCRDQHQSPVELNVLTKHAHDAGDSRSGDILREDPLAIRNQNSARNCLNVEHGSTTAGTNRPMLRHSNLLKERKDEEEQRLLLHKQMDDRVIIQ</sequence>
<evidence type="ECO:0000313" key="2">
    <source>
        <dbReference type="EMBL" id="KAK3778123.1"/>
    </source>
</evidence>
<dbReference type="Gene3D" id="1.20.1070.10">
    <property type="entry name" value="Rhodopsin 7-helix transmembrane proteins"/>
    <property type="match status" value="1"/>
</dbReference>
<evidence type="ECO:0000313" key="3">
    <source>
        <dbReference type="Proteomes" id="UP001283361"/>
    </source>
</evidence>
<proteinExistence type="predicted"/>
<feature type="compositionally biased region" description="Polar residues" evidence="1">
    <location>
        <begin position="78"/>
        <end position="105"/>
    </location>
</feature>
<feature type="compositionally biased region" description="Polar residues" evidence="1">
    <location>
        <begin position="54"/>
        <end position="64"/>
    </location>
</feature>
<evidence type="ECO:0008006" key="4">
    <source>
        <dbReference type="Google" id="ProtNLM"/>
    </source>
</evidence>
<dbReference type="Proteomes" id="UP001283361">
    <property type="component" value="Unassembled WGS sequence"/>
</dbReference>
<feature type="region of interest" description="Disordered" evidence="1">
    <location>
        <begin position="54"/>
        <end position="139"/>
    </location>
</feature>
<dbReference type="SUPFAM" id="SSF81321">
    <property type="entry name" value="Family A G protein-coupled receptor-like"/>
    <property type="match status" value="1"/>
</dbReference>
<comment type="caution">
    <text evidence="2">The sequence shown here is derived from an EMBL/GenBank/DDBJ whole genome shotgun (WGS) entry which is preliminary data.</text>
</comment>
<accession>A0AAE1DQL6</accession>